<keyword evidence="4" id="KW-1185">Reference proteome</keyword>
<feature type="compositionally biased region" description="Basic and acidic residues" evidence="1">
    <location>
        <begin position="446"/>
        <end position="462"/>
    </location>
</feature>
<evidence type="ECO:0008006" key="5">
    <source>
        <dbReference type="Google" id="ProtNLM"/>
    </source>
</evidence>
<accession>A0A8T1W8J6</accession>
<reference evidence="3" key="1">
    <citation type="submission" date="2021-02" db="EMBL/GenBank/DDBJ databases">
        <authorList>
            <person name="Palmer J.M."/>
        </authorList>
    </citation>
    <scope>NUCLEOTIDE SEQUENCE</scope>
    <source>
        <strain evidence="3">SCRP734</strain>
    </source>
</reference>
<feature type="compositionally biased region" description="Polar residues" evidence="1">
    <location>
        <begin position="342"/>
        <end position="371"/>
    </location>
</feature>
<feature type="transmembrane region" description="Helical" evidence="2">
    <location>
        <begin position="52"/>
        <end position="74"/>
    </location>
</feature>
<dbReference type="AlphaFoldDB" id="A0A8T1W8J6"/>
<keyword evidence="2" id="KW-0472">Membrane</keyword>
<evidence type="ECO:0000313" key="4">
    <source>
        <dbReference type="Proteomes" id="UP000694044"/>
    </source>
</evidence>
<protein>
    <recommendedName>
        <fullName evidence="5">Transmembrane protein</fullName>
    </recommendedName>
</protein>
<sequence>MPTSHMSTKERFEAAWMRFYDWKTEHQFLGRYSVDKLQQFDRYQGRTTLLRCLGVICLLSILPVFALLVGLHAIPLSSPDLGVQHNIGALGLSKECRQSNTILRAALVGGLVPEGLWTMLSWLWRYPVPGNGLVKLAMTLGCIIFLGCHSQTKASRALNRQRRRILITVMTGYLMIVLFYLLLALTFARSPWGIQLGLIIVQPPLRSLIKRQSWIYARKLNDLSTDVTLNIVDMSASMHQALCVQYTSHPELAALILFEDFCLAVAVAYMYATHTFIVDGYRTLQTAIKIVEGSLPSALVLEECDEIPSHSNVSQQSKVGVSTSTEAETIQTPKSRLHRVSSDTVTNNSKRATRQLTASTTAHGKDQQPSGQRLRRAASSGTNFIKPHRLQRRLTAAAGGSARSSPAHEPPLSPTSVQPLRRTASGTVQESKYEYERPTRLSVHGDATRGRSFEDCSRREPRLQSWARGPSKVYCLTDLRPEVAPPSPSLKQSRPSQGRHSSIDLPPLGDLHSSDGFGRRPPLRRSTSVFLTPRILMRSGSKRLLDLGRSTGQSPGNAYAAGETPQTTSPTEVRRPTQINIDGMLVVRKDQARILEQTLQLLFSCEVLVVTEFVKVLVPLLQGLLLATLWNLPSSRYNILLRDTSKEKIVERMLWCLCYAAFELPALVVTCVVVFKKYGISPLHLLSFLVEQQFANFQTKLTSCFIALLLFTSVHQGMDWMSK</sequence>
<feature type="transmembrane region" description="Helical" evidence="2">
    <location>
        <begin position="613"/>
        <end position="632"/>
    </location>
</feature>
<feature type="transmembrane region" description="Helical" evidence="2">
    <location>
        <begin position="695"/>
        <end position="714"/>
    </location>
</feature>
<feature type="compositionally biased region" description="Polar residues" evidence="1">
    <location>
        <begin position="489"/>
        <end position="500"/>
    </location>
</feature>
<feature type="compositionally biased region" description="Low complexity" evidence="1">
    <location>
        <begin position="396"/>
        <end position="407"/>
    </location>
</feature>
<gene>
    <name evidence="3" type="ORF">PHYPSEUDO_009360</name>
</gene>
<keyword evidence="2" id="KW-0812">Transmembrane</keyword>
<feature type="compositionally biased region" description="Polar residues" evidence="1">
    <location>
        <begin position="414"/>
        <end position="430"/>
    </location>
</feature>
<feature type="transmembrane region" description="Helical" evidence="2">
    <location>
        <begin position="166"/>
        <end position="186"/>
    </location>
</feature>
<evidence type="ECO:0000256" key="1">
    <source>
        <dbReference type="SAM" id="MobiDB-lite"/>
    </source>
</evidence>
<feature type="transmembrane region" description="Helical" evidence="2">
    <location>
        <begin position="653"/>
        <end position="675"/>
    </location>
</feature>
<comment type="caution">
    <text evidence="3">The sequence shown here is derived from an EMBL/GenBank/DDBJ whole genome shotgun (WGS) entry which is preliminary data.</text>
</comment>
<dbReference type="Proteomes" id="UP000694044">
    <property type="component" value="Unassembled WGS sequence"/>
</dbReference>
<name>A0A8T1W8J6_9STRA</name>
<proteinExistence type="predicted"/>
<organism evidence="3 4">
    <name type="scientific">Phytophthora pseudosyringae</name>
    <dbReference type="NCBI Taxonomy" id="221518"/>
    <lineage>
        <taxon>Eukaryota</taxon>
        <taxon>Sar</taxon>
        <taxon>Stramenopiles</taxon>
        <taxon>Oomycota</taxon>
        <taxon>Peronosporomycetes</taxon>
        <taxon>Peronosporales</taxon>
        <taxon>Peronosporaceae</taxon>
        <taxon>Phytophthora</taxon>
    </lineage>
</organism>
<evidence type="ECO:0000313" key="3">
    <source>
        <dbReference type="EMBL" id="KAG7389847.1"/>
    </source>
</evidence>
<feature type="compositionally biased region" description="Polar residues" evidence="1">
    <location>
        <begin position="311"/>
        <end position="334"/>
    </location>
</feature>
<feature type="transmembrane region" description="Helical" evidence="2">
    <location>
        <begin position="126"/>
        <end position="146"/>
    </location>
</feature>
<evidence type="ECO:0000256" key="2">
    <source>
        <dbReference type="SAM" id="Phobius"/>
    </source>
</evidence>
<keyword evidence="2" id="KW-1133">Transmembrane helix</keyword>
<feature type="region of interest" description="Disordered" evidence="1">
    <location>
        <begin position="479"/>
        <end position="523"/>
    </location>
</feature>
<feature type="region of interest" description="Disordered" evidence="1">
    <location>
        <begin position="311"/>
        <end position="462"/>
    </location>
</feature>
<dbReference type="EMBL" id="JAGDFM010000039">
    <property type="protein sequence ID" value="KAG7389847.1"/>
    <property type="molecule type" value="Genomic_DNA"/>
</dbReference>
<feature type="region of interest" description="Disordered" evidence="1">
    <location>
        <begin position="548"/>
        <end position="575"/>
    </location>
</feature>
<dbReference type="OrthoDB" id="125562at2759"/>